<sequence length="471" mass="53921">IMKTTRCICQICQCGRHKCPHKYMHSKDPICKLTEYNQNYVGHESSRREPIKPKQGTISSNVPMSKQTTHNSDYVEHRLEPRRVKTPPAITKPEGVFDGLSVYQTEYTEKETCRATPIKPKSFRRTSGIFKGEPTYKTDYRAWEVSQHKPCGPQRQYVPPSVAFGGEATYASDYKNYGPVKPVGACRPAITRAMSYGSVDENSYMTDYRDSYLPPPEGLTVQHAKKPNPARVDYGPFDGATTFKLDYGPKHAERRQDCRPKQEPVTSETPFSKDTTNRVDYKEWPLPEHYYHTAAKYHPPEGEFMDRTTYNVTFVPMDASARAKPIRPKEARPNENRQFYSATDYGDSYREWPLSSRALRRKKGPDYLPPEVPFQGLSIQQTDYIQHPGARKLSSCMKKFEHKTDVLNSDDRKFNGQTMYRQEFTEKHTQVCPALLLVRNGKLVFKGEDERGHQLYGPPPGDRSAGMVSAS</sequence>
<evidence type="ECO:0008006" key="4">
    <source>
        <dbReference type="Google" id="ProtNLM"/>
    </source>
</evidence>
<dbReference type="AlphaFoldDB" id="A0A0X3PEL2"/>
<dbReference type="GO" id="GO:0036126">
    <property type="term" value="C:sperm flagellum"/>
    <property type="evidence" value="ECO:0007669"/>
    <property type="project" value="TreeGrafter"/>
</dbReference>
<feature type="region of interest" description="Disordered" evidence="2">
    <location>
        <begin position="450"/>
        <end position="471"/>
    </location>
</feature>
<feature type="compositionally biased region" description="Polar residues" evidence="2">
    <location>
        <begin position="264"/>
        <end position="274"/>
    </location>
</feature>
<feature type="region of interest" description="Disordered" evidence="2">
    <location>
        <begin position="42"/>
        <end position="69"/>
    </location>
</feature>
<protein>
    <recommendedName>
        <fullName evidence="4">Stabilizer of axonemal microtubules 2</fullName>
    </recommendedName>
</protein>
<dbReference type="GO" id="GO:0008017">
    <property type="term" value="F:microtubule binding"/>
    <property type="evidence" value="ECO:0007669"/>
    <property type="project" value="InterPro"/>
</dbReference>
<dbReference type="PANTHER" id="PTHR31516">
    <property type="entry name" value="STABILIZER OF AXONEMAL MICROTUBULES 2"/>
    <property type="match status" value="1"/>
</dbReference>
<organism evidence="3">
    <name type="scientific">Schistocephalus solidus</name>
    <name type="common">Tapeworm</name>
    <dbReference type="NCBI Taxonomy" id="70667"/>
    <lineage>
        <taxon>Eukaryota</taxon>
        <taxon>Metazoa</taxon>
        <taxon>Spiralia</taxon>
        <taxon>Lophotrochozoa</taxon>
        <taxon>Platyhelminthes</taxon>
        <taxon>Cestoda</taxon>
        <taxon>Eucestoda</taxon>
        <taxon>Diphyllobothriidea</taxon>
        <taxon>Diphyllobothriidae</taxon>
        <taxon>Schistocephalus</taxon>
    </lineage>
</organism>
<evidence type="ECO:0000256" key="1">
    <source>
        <dbReference type="ARBA" id="ARBA00008738"/>
    </source>
</evidence>
<proteinExistence type="inferred from homology"/>
<dbReference type="PANTHER" id="PTHR31516:SF17">
    <property type="entry name" value="STABILIZER OF AXONEMAL MICROTUBULES 2"/>
    <property type="match status" value="1"/>
</dbReference>
<evidence type="ECO:0000313" key="3">
    <source>
        <dbReference type="EMBL" id="JAP50284.1"/>
    </source>
</evidence>
<name>A0A0X3PEL2_SCHSO</name>
<feature type="non-terminal residue" evidence="3">
    <location>
        <position position="1"/>
    </location>
</feature>
<feature type="compositionally biased region" description="Polar residues" evidence="2">
    <location>
        <begin position="56"/>
        <end position="69"/>
    </location>
</feature>
<comment type="similarity">
    <text evidence="1">Belongs to the FAM154 family.</text>
</comment>
<dbReference type="GO" id="GO:0005814">
    <property type="term" value="C:centriole"/>
    <property type="evidence" value="ECO:0007669"/>
    <property type="project" value="TreeGrafter"/>
</dbReference>
<gene>
    <name evidence="3" type="ORF">TR152846</name>
</gene>
<dbReference type="GO" id="GO:0005879">
    <property type="term" value="C:axonemal microtubule"/>
    <property type="evidence" value="ECO:0007669"/>
    <property type="project" value="TreeGrafter"/>
</dbReference>
<dbReference type="Pfam" id="PF05217">
    <property type="entry name" value="SAXO1-2"/>
    <property type="match status" value="1"/>
</dbReference>
<feature type="compositionally biased region" description="Basic and acidic residues" evidence="2">
    <location>
        <begin position="251"/>
        <end position="262"/>
    </location>
</feature>
<dbReference type="EMBL" id="GEEE01012941">
    <property type="protein sequence ID" value="JAP50284.1"/>
    <property type="molecule type" value="Transcribed_RNA"/>
</dbReference>
<feature type="region of interest" description="Disordered" evidence="2">
    <location>
        <begin position="251"/>
        <end position="276"/>
    </location>
</feature>
<accession>A0A0X3PEL2</accession>
<evidence type="ECO:0000256" key="2">
    <source>
        <dbReference type="SAM" id="MobiDB-lite"/>
    </source>
</evidence>
<dbReference type="InterPro" id="IPR033336">
    <property type="entry name" value="SAXO1/2"/>
</dbReference>
<dbReference type="GO" id="GO:0036064">
    <property type="term" value="C:ciliary basal body"/>
    <property type="evidence" value="ECO:0007669"/>
    <property type="project" value="TreeGrafter"/>
</dbReference>
<reference evidence="3" key="1">
    <citation type="submission" date="2016-01" db="EMBL/GenBank/DDBJ databases">
        <title>Reference transcriptome for the parasite Schistocephalus solidus: insights into the molecular evolution of parasitism.</title>
        <authorList>
            <person name="Hebert F.O."/>
            <person name="Grambauer S."/>
            <person name="Barber I."/>
            <person name="Landry C.R."/>
            <person name="Aubin-Horth N."/>
        </authorList>
    </citation>
    <scope>NUCLEOTIDE SEQUENCE</scope>
</reference>